<comment type="caution">
    <text evidence="2">The sequence shown here is derived from an EMBL/GenBank/DDBJ whole genome shotgun (WGS) entry which is preliminary data.</text>
</comment>
<protein>
    <submittedName>
        <fullName evidence="2">Uncharacterized protein</fullName>
    </submittedName>
</protein>
<accession>A0ABQ8C250</accession>
<feature type="compositionally biased region" description="Polar residues" evidence="1">
    <location>
        <begin position="64"/>
        <end position="74"/>
    </location>
</feature>
<dbReference type="PANTHER" id="PTHR28641">
    <property type="match status" value="1"/>
</dbReference>
<feature type="region of interest" description="Disordered" evidence="1">
    <location>
        <begin position="64"/>
        <end position="92"/>
    </location>
</feature>
<dbReference type="Gene3D" id="3.40.630.180">
    <property type="match status" value="1"/>
</dbReference>
<name>A0ABQ8C250_BRANA</name>
<proteinExistence type="predicted"/>
<gene>
    <name evidence="2" type="ORF">HID58_033797</name>
</gene>
<keyword evidence="3" id="KW-1185">Reference proteome</keyword>
<evidence type="ECO:0000313" key="2">
    <source>
        <dbReference type="EMBL" id="KAH0910476.1"/>
    </source>
</evidence>
<sequence length="185" mass="20446">MMKLGMWLSPATLELYHITWDDSASLLENIVAYEAVTSYQQPFGSQKKIRNRHLLHLAPSLNSCNGSSQTSHLTSRFGEDEGGGTQSNSTSFSENVLLPEEEQTLMSPSDDSSSGSNAMEALLNLLSQKNCYWATSPCIFPEEESGKALDSVANFHLQNVAKSIHLSGGIVVKYVYRLENIEYYA</sequence>
<dbReference type="InterPro" id="IPR042303">
    <property type="entry name" value="Malonyl_CoA_deC_C_sf"/>
</dbReference>
<dbReference type="InterPro" id="IPR038917">
    <property type="entry name" value="Malonyl_CoA_deC"/>
</dbReference>
<evidence type="ECO:0000256" key="1">
    <source>
        <dbReference type="SAM" id="MobiDB-lite"/>
    </source>
</evidence>
<organism evidence="2 3">
    <name type="scientific">Brassica napus</name>
    <name type="common">Rape</name>
    <dbReference type="NCBI Taxonomy" id="3708"/>
    <lineage>
        <taxon>Eukaryota</taxon>
        <taxon>Viridiplantae</taxon>
        <taxon>Streptophyta</taxon>
        <taxon>Embryophyta</taxon>
        <taxon>Tracheophyta</taxon>
        <taxon>Spermatophyta</taxon>
        <taxon>Magnoliopsida</taxon>
        <taxon>eudicotyledons</taxon>
        <taxon>Gunneridae</taxon>
        <taxon>Pentapetalae</taxon>
        <taxon>rosids</taxon>
        <taxon>malvids</taxon>
        <taxon>Brassicales</taxon>
        <taxon>Brassicaceae</taxon>
        <taxon>Brassiceae</taxon>
        <taxon>Brassica</taxon>
    </lineage>
</organism>
<evidence type="ECO:0000313" key="3">
    <source>
        <dbReference type="Proteomes" id="UP000824890"/>
    </source>
</evidence>
<dbReference type="Proteomes" id="UP000824890">
    <property type="component" value="Unassembled WGS sequence"/>
</dbReference>
<dbReference type="Gene3D" id="3.40.630.150">
    <property type="entry name" value="Malonyl-CoA decarboxylase, catalytic domain"/>
    <property type="match status" value="1"/>
</dbReference>
<dbReference type="EMBL" id="JAGKQM010000009">
    <property type="protein sequence ID" value="KAH0910476.1"/>
    <property type="molecule type" value="Genomic_DNA"/>
</dbReference>
<reference evidence="2 3" key="1">
    <citation type="submission" date="2021-05" db="EMBL/GenBank/DDBJ databases">
        <title>Genome Assembly of Synthetic Allotetraploid Brassica napus Reveals Homoeologous Exchanges between Subgenomes.</title>
        <authorList>
            <person name="Davis J.T."/>
        </authorList>
    </citation>
    <scope>NUCLEOTIDE SEQUENCE [LARGE SCALE GENOMIC DNA]</scope>
    <source>
        <strain evidence="3">cv. Da-Ae</strain>
        <tissue evidence="2">Seedling</tissue>
    </source>
</reference>
<dbReference type="PANTHER" id="PTHR28641:SF1">
    <property type="entry name" value="MALONYL-COA DECARBOXYLASE, MITOCHONDRIAL"/>
    <property type="match status" value="1"/>
</dbReference>